<accession>A0A0H2RQF3</accession>
<dbReference type="GO" id="GO:0003723">
    <property type="term" value="F:RNA binding"/>
    <property type="evidence" value="ECO:0007669"/>
    <property type="project" value="InterPro"/>
</dbReference>
<dbReference type="InterPro" id="IPR036397">
    <property type="entry name" value="RNaseH_sf"/>
</dbReference>
<proteinExistence type="predicted"/>
<dbReference type="Pfam" id="PF02170">
    <property type="entry name" value="PAZ"/>
    <property type="match status" value="1"/>
</dbReference>
<dbReference type="InterPro" id="IPR032473">
    <property type="entry name" value="Argonaute_Mid_dom"/>
</dbReference>
<dbReference type="SMART" id="SM01163">
    <property type="entry name" value="DUF1785"/>
    <property type="match status" value="1"/>
</dbReference>
<dbReference type="Pfam" id="PF16487">
    <property type="entry name" value="ArgoMid"/>
    <property type="match status" value="1"/>
</dbReference>
<dbReference type="STRING" id="27342.A0A0H2RQF3"/>
<dbReference type="InterPro" id="IPR032472">
    <property type="entry name" value="ArgoL2"/>
</dbReference>
<dbReference type="Gene3D" id="2.170.260.10">
    <property type="entry name" value="paz domain"/>
    <property type="match status" value="1"/>
</dbReference>
<evidence type="ECO:0000313" key="3">
    <source>
        <dbReference type="Proteomes" id="UP000053477"/>
    </source>
</evidence>
<dbReference type="InterPro" id="IPR036085">
    <property type="entry name" value="PAZ_dom_sf"/>
</dbReference>
<dbReference type="EMBL" id="KQ085947">
    <property type="protein sequence ID" value="KLO14205.1"/>
    <property type="molecule type" value="Genomic_DNA"/>
</dbReference>
<dbReference type="InParanoid" id="A0A0H2RQF3"/>
<organism evidence="2 3">
    <name type="scientific">Schizopora paradoxa</name>
    <dbReference type="NCBI Taxonomy" id="27342"/>
    <lineage>
        <taxon>Eukaryota</taxon>
        <taxon>Fungi</taxon>
        <taxon>Dikarya</taxon>
        <taxon>Basidiomycota</taxon>
        <taxon>Agaricomycotina</taxon>
        <taxon>Agaricomycetes</taxon>
        <taxon>Hymenochaetales</taxon>
        <taxon>Schizoporaceae</taxon>
        <taxon>Schizopora</taxon>
    </lineage>
</organism>
<dbReference type="AlphaFoldDB" id="A0A0H2RQF3"/>
<feature type="domain" description="Piwi" evidence="1">
    <location>
        <begin position="456"/>
        <end position="771"/>
    </location>
</feature>
<reference evidence="2 3" key="1">
    <citation type="submission" date="2015-04" db="EMBL/GenBank/DDBJ databases">
        <title>Complete genome sequence of Schizopora paradoxa KUC8140, a cosmopolitan wood degrader in East Asia.</title>
        <authorList>
            <consortium name="DOE Joint Genome Institute"/>
            <person name="Min B."/>
            <person name="Park H."/>
            <person name="Jang Y."/>
            <person name="Kim J.-J."/>
            <person name="Kim K.H."/>
            <person name="Pangilinan J."/>
            <person name="Lipzen A."/>
            <person name="Riley R."/>
            <person name="Grigoriev I.V."/>
            <person name="Spatafora J.W."/>
            <person name="Choi I.-G."/>
        </authorList>
    </citation>
    <scope>NUCLEOTIDE SEQUENCE [LARGE SCALE GENOMIC DNA]</scope>
    <source>
        <strain evidence="2 3">KUC8140</strain>
    </source>
</reference>
<dbReference type="FunCoup" id="A0A0H2RQF3">
    <property type="interactions" value="231"/>
</dbReference>
<dbReference type="InterPro" id="IPR012337">
    <property type="entry name" value="RNaseH-like_sf"/>
</dbReference>
<dbReference type="InterPro" id="IPR045246">
    <property type="entry name" value="Piwi_ago-like"/>
</dbReference>
<dbReference type="InterPro" id="IPR003165">
    <property type="entry name" value="Piwi"/>
</dbReference>
<dbReference type="SUPFAM" id="SSF53098">
    <property type="entry name" value="Ribonuclease H-like"/>
    <property type="match status" value="1"/>
</dbReference>
<gene>
    <name evidence="2" type="ORF">SCHPADRAFT_889455</name>
</gene>
<protein>
    <submittedName>
        <fullName evidence="2">Piwi-domain-containing protein</fullName>
    </submittedName>
</protein>
<dbReference type="Pfam" id="PF02171">
    <property type="entry name" value="Piwi"/>
    <property type="match status" value="1"/>
</dbReference>
<dbReference type="PROSITE" id="PS50822">
    <property type="entry name" value="PIWI"/>
    <property type="match status" value="1"/>
</dbReference>
<dbReference type="Pfam" id="PF08699">
    <property type="entry name" value="ArgoL1"/>
    <property type="match status" value="1"/>
</dbReference>
<name>A0A0H2RQF3_9AGAM</name>
<evidence type="ECO:0000313" key="2">
    <source>
        <dbReference type="EMBL" id="KLO14205.1"/>
    </source>
</evidence>
<sequence>MTKLQVEDHPRNFRPQAVYDGSKNLFAFHDVLGGRQQITFEINMSRRAPVPGQHQSGLFSVTLKQVQKLTNEDLQSVLKGFGVGLPVTTTSLQALNVVVQQSSRFSADFSAYTRYAAFTDKGKDVYGGFEIWSGFFQSVRPTTDKLYINVDTATAVMYQSGYLPDVVLAYLGESNRRLLSELHDRHPAFQKVKSFVEKLKLEQENYKKVRSVKKILCRAGGHSFELRDGQQITVQDYFKTIKNRPLQHPDWPGIITPRDDIVPFELLRVRPGQIYKKPLSPDMMTRVLNFSKKRPEDRFNAIRSGVKRLALTSSPYVVQSGMTIGENPIQIEGRLLKPPALQYDINARPLEPRNGAWNLVGTQLHEPMRVFAWAVVSFDPRSSQQDLEQFTRKLYDCMTGLGMGKKALAVADPTPPVRRENPARVEAALQNAGIAALKSPSNVALPNLEPNTPPSLIVVVLQDNTADIKKQVKQWGDIIQGVPTQCVKGSKMARANDQYLKNLCLKINAKLGGVNLTPVGPDIQWFQRSKAMVIGIDVTHPGPGAQKPSMAGLVVSIDKNASKYIATTSIQPPRVEIVQNLTAMLMNVIPVFNSYRKAIKEGDIWPEHLIIFRDGVSEGELHSVVDREFSQVKGRGMPANKPKITFIVVGKRHHIRFAPSMRDTADKSGNCPAGFIVDDKITSPGIFDFYLQSQGGLLGTSRPSHYIVVKDENNFTSDQNSLGLKYLHLNRLQAFCFTLCHTYARATRSVSIPAPVYYADIVCERVDYHFHSSLNYDNTDAASTNTGKNDEFDMKKWLDGYKGTHKGQSRNMYFM</sequence>
<dbReference type="SUPFAM" id="SSF101690">
    <property type="entry name" value="PAZ domain"/>
    <property type="match status" value="1"/>
</dbReference>
<dbReference type="Gene3D" id="3.30.420.10">
    <property type="entry name" value="Ribonuclease H-like superfamily/Ribonuclease H"/>
    <property type="match status" value="1"/>
</dbReference>
<keyword evidence="3" id="KW-1185">Reference proteome</keyword>
<dbReference type="Gene3D" id="3.40.50.2300">
    <property type="match status" value="1"/>
</dbReference>
<dbReference type="InterPro" id="IPR014811">
    <property type="entry name" value="ArgoL1"/>
</dbReference>
<dbReference type="PANTHER" id="PTHR22891">
    <property type="entry name" value="EUKARYOTIC TRANSLATION INITIATION FACTOR 2C"/>
    <property type="match status" value="1"/>
</dbReference>
<dbReference type="Proteomes" id="UP000053477">
    <property type="component" value="Unassembled WGS sequence"/>
</dbReference>
<dbReference type="SMART" id="SM00950">
    <property type="entry name" value="Piwi"/>
    <property type="match status" value="1"/>
</dbReference>
<dbReference type="CDD" id="cd04657">
    <property type="entry name" value="Piwi_ago-like"/>
    <property type="match status" value="1"/>
</dbReference>
<dbReference type="OrthoDB" id="10252740at2759"/>
<evidence type="ECO:0000259" key="1">
    <source>
        <dbReference type="PROSITE" id="PS50822"/>
    </source>
</evidence>
<dbReference type="InterPro" id="IPR003100">
    <property type="entry name" value="PAZ_dom"/>
</dbReference>
<dbReference type="Pfam" id="PF16488">
    <property type="entry name" value="ArgoL2"/>
    <property type="match status" value="1"/>
</dbReference>